<proteinExistence type="inferred from homology"/>
<evidence type="ECO:0000256" key="1">
    <source>
        <dbReference type="RuleBase" id="RU367043"/>
    </source>
</evidence>
<keyword evidence="1" id="KW-0811">Translocation</keyword>
<dbReference type="OMA" id="CVDCFID"/>
<dbReference type="Gene3D" id="1.10.287.810">
    <property type="entry name" value="Mitochondrial import inner membrane translocase subunit tim13 like domains"/>
    <property type="match status" value="1"/>
</dbReference>
<keyword evidence="1" id="KW-0999">Mitochondrion inner membrane</keyword>
<reference evidence="3" key="2">
    <citation type="submission" date="2025-09" db="UniProtKB">
        <authorList>
            <consortium name="Ensembl"/>
        </authorList>
    </citation>
    <scope>IDENTIFICATION</scope>
</reference>
<dbReference type="InterPro" id="IPR004217">
    <property type="entry name" value="Tim10-like"/>
</dbReference>
<comment type="similarity">
    <text evidence="1">Belongs to the small Tim family.</text>
</comment>
<keyword evidence="1" id="KW-0472">Membrane</keyword>
<name>A0A8D2L4J9_VARKO</name>
<protein>
    <recommendedName>
        <fullName evidence="1">Mitochondrial import inner membrane translocase subunit</fullName>
    </recommendedName>
</protein>
<keyword evidence="1" id="KW-0143">Chaperone</keyword>
<dbReference type="GO" id="GO:0015031">
    <property type="term" value="P:protein transport"/>
    <property type="evidence" value="ECO:0007669"/>
    <property type="project" value="UniProtKB-KW"/>
</dbReference>
<comment type="domain">
    <text evidence="1">The twin CX3C motif contains 4 conserved Cys residues that form 2 disulfide bonds in the mitochondrial intermembrane space.</text>
</comment>
<dbReference type="AlphaFoldDB" id="A0A8D2L4J9"/>
<dbReference type="SUPFAM" id="SSF144122">
    <property type="entry name" value="Tim10-like"/>
    <property type="match status" value="1"/>
</dbReference>
<dbReference type="GO" id="GO:0005743">
    <property type="term" value="C:mitochondrial inner membrane"/>
    <property type="evidence" value="ECO:0007669"/>
    <property type="project" value="UniProtKB-SubCell"/>
</dbReference>
<feature type="domain" description="Tim10-like" evidence="2">
    <location>
        <begin position="34"/>
        <end position="94"/>
    </location>
</feature>
<evidence type="ECO:0000313" key="3">
    <source>
        <dbReference type="Ensembl" id="ENSVKKP00000016878.1"/>
    </source>
</evidence>
<dbReference type="Ensembl" id="ENSVKKT00000017300.1">
    <property type="protein sequence ID" value="ENSVKKP00000016878.1"/>
    <property type="gene ID" value="ENSVKKG00000011537.1"/>
</dbReference>
<comment type="function">
    <text evidence="1">Mitochondrial intermembrane chaperone that participates in the import and insertion of some multi-pass transmembrane proteins into the mitochondrial inner membrane. Also required for the transfer of beta-barrel precursors from the TOM complex to the sorting and assembly machinery (SAM complex) of the outer membrane. Acts as a chaperone-like protein that protects the hydrophobic precursors from aggregation and guide them through the mitochondrial intermembrane space.</text>
</comment>
<dbReference type="Pfam" id="PF02953">
    <property type="entry name" value="zf-Tim10_DDP"/>
    <property type="match status" value="1"/>
</dbReference>
<dbReference type="Proteomes" id="UP000694545">
    <property type="component" value="Unplaced"/>
</dbReference>
<keyword evidence="1" id="KW-0496">Mitochondrion</keyword>
<organism evidence="3 4">
    <name type="scientific">Varanus komodoensis</name>
    <name type="common">Komodo dragon</name>
    <dbReference type="NCBI Taxonomy" id="61221"/>
    <lineage>
        <taxon>Eukaryota</taxon>
        <taxon>Metazoa</taxon>
        <taxon>Chordata</taxon>
        <taxon>Craniata</taxon>
        <taxon>Vertebrata</taxon>
        <taxon>Euteleostomi</taxon>
        <taxon>Lepidosauria</taxon>
        <taxon>Squamata</taxon>
        <taxon>Bifurcata</taxon>
        <taxon>Unidentata</taxon>
        <taxon>Episquamata</taxon>
        <taxon>Toxicofera</taxon>
        <taxon>Anguimorpha</taxon>
        <taxon>Paleoanguimorpha</taxon>
        <taxon>Varanoidea</taxon>
        <taxon>Varanidae</taxon>
        <taxon>Varanus</taxon>
    </lineage>
</organism>
<keyword evidence="1" id="KW-0653">Protein transport</keyword>
<keyword evidence="1" id="KW-1015">Disulfide bond</keyword>
<reference evidence="3" key="1">
    <citation type="submission" date="2025-08" db="UniProtKB">
        <authorList>
            <consortium name="Ensembl"/>
        </authorList>
    </citation>
    <scope>IDENTIFICATION</scope>
</reference>
<evidence type="ECO:0000313" key="4">
    <source>
        <dbReference type="Proteomes" id="UP000694545"/>
    </source>
</evidence>
<keyword evidence="1" id="KW-0813">Transport</keyword>
<evidence type="ECO:0000259" key="2">
    <source>
        <dbReference type="Pfam" id="PF02953"/>
    </source>
</evidence>
<sequence length="102" mass="12023">MHRAHACLKQFPLRRADMEELRREAEMAEMRRLMAAEEHRAHLTGRVHNFVEVCWEKCVNKPGSKLDSTTETCLTNCVNRYIDTRLMITKRLAEIARKSKRP</sequence>
<accession>A0A8D2L4J9</accession>
<comment type="subunit">
    <text evidence="1">Heterohexamer.</text>
</comment>
<keyword evidence="4" id="KW-1185">Reference proteome</keyword>
<comment type="subcellular location">
    <subcellularLocation>
        <location evidence="1">Mitochondrion inner membrane</location>
        <topology evidence="1">Peripheral membrane protein</topology>
        <orientation evidence="1">Intermembrane side</orientation>
    </subcellularLocation>
</comment>
<dbReference type="InterPro" id="IPR035427">
    <property type="entry name" value="Tim10-like_dom_sf"/>
</dbReference>